<name>A0A0A9Y0J2_LYGHE</name>
<dbReference type="EMBL" id="GDHC01003413">
    <property type="protein sequence ID" value="JAQ15216.1"/>
    <property type="molecule type" value="Transcribed_RNA"/>
</dbReference>
<evidence type="ECO:0000313" key="4">
    <source>
        <dbReference type="EMBL" id="JAQ08242.1"/>
    </source>
</evidence>
<dbReference type="EMBL" id="GDHC01010387">
    <property type="protein sequence ID" value="JAQ08242.1"/>
    <property type="molecule type" value="Transcribed_RNA"/>
</dbReference>
<proteinExistence type="predicted"/>
<keyword evidence="2" id="KW-0808">Transferase</keyword>
<gene>
    <name evidence="2" type="primary">proB_11</name>
    <name evidence="2" type="ORF">CM83_6430</name>
    <name evidence="3" type="ORF">g.9396</name>
    <name evidence="5" type="ORF">g.9401</name>
    <name evidence="4" type="ORF">g.9404</name>
</gene>
<reference evidence="2" key="1">
    <citation type="journal article" date="2014" name="PLoS ONE">
        <title>Transcriptome-Based Identification of ABC Transporters in the Western Tarnished Plant Bug Lygus hesperus.</title>
        <authorList>
            <person name="Hull J.J."/>
            <person name="Chaney K."/>
            <person name="Geib S.M."/>
            <person name="Fabrick J.A."/>
            <person name="Brent C.S."/>
            <person name="Walsh D."/>
            <person name="Lavine L.C."/>
        </authorList>
    </citation>
    <scope>NUCLEOTIDE SEQUENCE</scope>
</reference>
<evidence type="ECO:0000313" key="5">
    <source>
        <dbReference type="EMBL" id="JAQ15216.1"/>
    </source>
</evidence>
<feature type="compositionally biased region" description="Low complexity" evidence="1">
    <location>
        <begin position="58"/>
        <end position="71"/>
    </location>
</feature>
<dbReference type="EMBL" id="GDHC01017978">
    <property type="protein sequence ID" value="JAQ00651.1"/>
    <property type="molecule type" value="Transcribed_RNA"/>
</dbReference>
<dbReference type="AlphaFoldDB" id="A0A0A9Y0J2"/>
<reference evidence="2" key="2">
    <citation type="submission" date="2014-07" db="EMBL/GenBank/DDBJ databases">
        <authorList>
            <person name="Hull J."/>
        </authorList>
    </citation>
    <scope>NUCLEOTIDE SEQUENCE</scope>
</reference>
<dbReference type="EMBL" id="GBHO01017910">
    <property type="protein sequence ID" value="JAG25694.1"/>
    <property type="molecule type" value="Transcribed_RNA"/>
</dbReference>
<dbReference type="GO" id="GO:0016301">
    <property type="term" value="F:kinase activity"/>
    <property type="evidence" value="ECO:0007669"/>
    <property type="project" value="UniProtKB-KW"/>
</dbReference>
<sequence>MKDSSSSETVSRECIEKVVPRLLQNVAHKSLYTQHKQQSDVQGPGTDAILSPSGQIHNGGSANTSTGTGDTVVCDAEGGEEVGRGDFVNWVKTQPQVLEAIRALFSVSLLGYVCDDVLVHFKRNLDNEIRVK</sequence>
<evidence type="ECO:0000313" key="2">
    <source>
        <dbReference type="EMBL" id="JAG25694.1"/>
    </source>
</evidence>
<keyword evidence="2" id="KW-0418">Kinase</keyword>
<feature type="region of interest" description="Disordered" evidence="1">
    <location>
        <begin position="33"/>
        <end position="76"/>
    </location>
</feature>
<organism evidence="2">
    <name type="scientific">Lygus hesperus</name>
    <name type="common">Western plant bug</name>
    <dbReference type="NCBI Taxonomy" id="30085"/>
    <lineage>
        <taxon>Eukaryota</taxon>
        <taxon>Metazoa</taxon>
        <taxon>Ecdysozoa</taxon>
        <taxon>Arthropoda</taxon>
        <taxon>Hexapoda</taxon>
        <taxon>Insecta</taxon>
        <taxon>Pterygota</taxon>
        <taxon>Neoptera</taxon>
        <taxon>Paraneoptera</taxon>
        <taxon>Hemiptera</taxon>
        <taxon>Heteroptera</taxon>
        <taxon>Panheteroptera</taxon>
        <taxon>Cimicomorpha</taxon>
        <taxon>Miridae</taxon>
        <taxon>Mirini</taxon>
        <taxon>Lygus</taxon>
    </lineage>
</organism>
<reference evidence="3" key="3">
    <citation type="journal article" date="2016" name="Gigascience">
        <title>De novo construction of an expanded transcriptome assembly for the western tarnished plant bug, Lygus hesperus.</title>
        <authorList>
            <person name="Tassone E.E."/>
            <person name="Geib S.M."/>
            <person name="Hall B."/>
            <person name="Fabrick J.A."/>
            <person name="Brent C.S."/>
            <person name="Hull J.J."/>
        </authorList>
    </citation>
    <scope>NUCLEOTIDE SEQUENCE</scope>
</reference>
<accession>A0A0A9Y0J2</accession>
<evidence type="ECO:0000256" key="1">
    <source>
        <dbReference type="SAM" id="MobiDB-lite"/>
    </source>
</evidence>
<protein>
    <submittedName>
        <fullName evidence="2">Glutamate 5-kinase</fullName>
    </submittedName>
</protein>
<evidence type="ECO:0000313" key="3">
    <source>
        <dbReference type="EMBL" id="JAQ00651.1"/>
    </source>
</evidence>